<dbReference type="GeneID" id="33331366"/>
<dbReference type="RefSeq" id="WP_088884756.1">
    <property type="nucleotide sequence ID" value="NZ_CP014855.1"/>
</dbReference>
<evidence type="ECO:0000313" key="1">
    <source>
        <dbReference type="EMBL" id="ASJ00417.1"/>
    </source>
</evidence>
<dbReference type="Proteomes" id="UP000250134">
    <property type="component" value="Chromosome"/>
</dbReference>
<protein>
    <submittedName>
        <fullName evidence="1">Uncharacterized protein</fullName>
    </submittedName>
</protein>
<gene>
    <name evidence="1" type="ORF">A3K92_02420</name>
</gene>
<accession>A0A2Z2M3X0</accession>
<proteinExistence type="predicted"/>
<organism evidence="1 2">
    <name type="scientific">Thermococcus gorgonarius</name>
    <dbReference type="NCBI Taxonomy" id="71997"/>
    <lineage>
        <taxon>Archaea</taxon>
        <taxon>Methanobacteriati</taxon>
        <taxon>Methanobacteriota</taxon>
        <taxon>Thermococci</taxon>
        <taxon>Thermococcales</taxon>
        <taxon>Thermococcaceae</taxon>
        <taxon>Thermococcus</taxon>
    </lineage>
</organism>
<dbReference type="EMBL" id="CP014855">
    <property type="protein sequence ID" value="ASJ00417.1"/>
    <property type="molecule type" value="Genomic_DNA"/>
</dbReference>
<keyword evidence="2" id="KW-1185">Reference proteome</keyword>
<dbReference type="OrthoDB" id="95136at2157"/>
<name>A0A2Z2M3X0_THEGO</name>
<dbReference type="AlphaFoldDB" id="A0A2Z2M3X0"/>
<evidence type="ECO:0000313" key="2">
    <source>
        <dbReference type="Proteomes" id="UP000250134"/>
    </source>
</evidence>
<sequence>MGEITVRVSVPDGLEEVFKKELKALSAGLSRLKKKPSVTVDDVFGIMPSKKSAKEMRLEMYEELFG</sequence>
<reference evidence="1 2" key="1">
    <citation type="submission" date="2016-03" db="EMBL/GenBank/DDBJ databases">
        <title>Complete genome sequence of Thermococcus gorgonarius.</title>
        <authorList>
            <person name="Oger P.M."/>
        </authorList>
    </citation>
    <scope>NUCLEOTIDE SEQUENCE [LARGE SCALE GENOMIC DNA]</scope>
    <source>
        <strain evidence="1 2">W-12</strain>
    </source>
</reference>
<dbReference type="KEGG" id="tgg:A3K92_02420"/>